<reference evidence="1" key="1">
    <citation type="submission" date="2017-05" db="EMBL/GenBank/DDBJ databases">
        <authorList>
            <person name="Imhoff J.F."/>
            <person name="Rahn T."/>
            <person name="Kuenzel S."/>
            <person name="Neulinger S.C."/>
        </authorList>
    </citation>
    <scope>NUCLEOTIDE SEQUENCE</scope>
    <source>
        <strain evidence="1">DSM 4395</strain>
    </source>
</reference>
<proteinExistence type="predicted"/>
<protein>
    <submittedName>
        <fullName evidence="1">Uncharacterized protein</fullName>
    </submittedName>
</protein>
<name>A0AAJ0XF91_HALSE</name>
<organism evidence="1 2">
    <name type="scientific">Halochromatium salexigens</name>
    <name type="common">Chromatium salexigens</name>
    <dbReference type="NCBI Taxonomy" id="49447"/>
    <lineage>
        <taxon>Bacteria</taxon>
        <taxon>Pseudomonadati</taxon>
        <taxon>Pseudomonadota</taxon>
        <taxon>Gammaproteobacteria</taxon>
        <taxon>Chromatiales</taxon>
        <taxon>Chromatiaceae</taxon>
        <taxon>Halochromatium</taxon>
    </lineage>
</organism>
<dbReference type="RefSeq" id="WP_201244477.1">
    <property type="nucleotide sequence ID" value="NZ_NHSF01000038.1"/>
</dbReference>
<keyword evidence="2" id="KW-1185">Reference proteome</keyword>
<dbReference type="AlphaFoldDB" id="A0AAJ0XF91"/>
<sequence>MTTAPPSDPIEPRDERLRQWHRLFGIALMEVFEGAPWRVELEQELALRSQLLDVAIIEARGEGAAQRPLELPDGLENLRPHNLLTYKSQHEALTAWTLDELIGYYVNTAWEGVYELPWGGQPVRLIVLNAIAKHPRNAPWELFASEQDRIQQGLIHYRARHPHLSQGQHWELLERLHLIYQRENLDMAYTMEDFLRETHELVLANMTPEERLKGLDPDEVLQRYDPEERLKGLDPATIEAWLAKQRRDH</sequence>
<evidence type="ECO:0000313" key="1">
    <source>
        <dbReference type="EMBL" id="MBK5930058.1"/>
    </source>
</evidence>
<accession>A0AAJ0XF91</accession>
<reference evidence="1" key="2">
    <citation type="journal article" date="2020" name="Microorganisms">
        <title>Osmotic Adaptation and Compatible Solute Biosynthesis of Phototrophic Bacteria as Revealed from Genome Analyses.</title>
        <authorList>
            <person name="Imhoff J.F."/>
            <person name="Rahn T."/>
            <person name="Kunzel S."/>
            <person name="Keller A."/>
            <person name="Neulinger S.C."/>
        </authorList>
    </citation>
    <scope>NUCLEOTIDE SEQUENCE</scope>
    <source>
        <strain evidence="1">DSM 4395</strain>
    </source>
</reference>
<comment type="caution">
    <text evidence="1">The sequence shown here is derived from an EMBL/GenBank/DDBJ whole genome shotgun (WGS) entry which is preliminary data.</text>
</comment>
<dbReference type="Proteomes" id="UP001296967">
    <property type="component" value="Unassembled WGS sequence"/>
</dbReference>
<gene>
    <name evidence="1" type="ORF">CCR82_05850</name>
</gene>
<dbReference type="EMBL" id="NHSF01000038">
    <property type="protein sequence ID" value="MBK5930058.1"/>
    <property type="molecule type" value="Genomic_DNA"/>
</dbReference>
<evidence type="ECO:0000313" key="2">
    <source>
        <dbReference type="Proteomes" id="UP001296967"/>
    </source>
</evidence>